<keyword evidence="4" id="KW-1185">Reference proteome</keyword>
<dbReference type="Gene3D" id="3.40.50.10540">
    <property type="entry name" value="Crotonobetainyl-coa:carnitine coa-transferase, domain 1"/>
    <property type="match status" value="1"/>
</dbReference>
<dbReference type="EMBL" id="BAABIM010000004">
    <property type="protein sequence ID" value="GAA4696640.1"/>
    <property type="molecule type" value="Genomic_DNA"/>
</dbReference>
<organism evidence="3 4">
    <name type="scientific">Nocardioides nanhaiensis</name>
    <dbReference type="NCBI Taxonomy" id="1476871"/>
    <lineage>
        <taxon>Bacteria</taxon>
        <taxon>Bacillati</taxon>
        <taxon>Actinomycetota</taxon>
        <taxon>Actinomycetes</taxon>
        <taxon>Propionibacteriales</taxon>
        <taxon>Nocardioidaceae</taxon>
        <taxon>Nocardioides</taxon>
    </lineage>
</organism>
<gene>
    <name evidence="3" type="ORF">GCM10023226_38900</name>
</gene>
<evidence type="ECO:0000313" key="4">
    <source>
        <dbReference type="Proteomes" id="UP001500621"/>
    </source>
</evidence>
<dbReference type="PANTHER" id="PTHR48207:SF3">
    <property type="entry name" value="SUCCINATE--HYDROXYMETHYLGLUTARATE COA-TRANSFERASE"/>
    <property type="match status" value="1"/>
</dbReference>
<dbReference type="Proteomes" id="UP001500621">
    <property type="component" value="Unassembled WGS sequence"/>
</dbReference>
<dbReference type="PANTHER" id="PTHR48207">
    <property type="entry name" value="SUCCINATE--HYDROXYMETHYLGLUTARATE COA-TRANSFERASE"/>
    <property type="match status" value="1"/>
</dbReference>
<protein>
    <submittedName>
        <fullName evidence="3">CoA transferase</fullName>
    </submittedName>
</protein>
<dbReference type="SUPFAM" id="SSF89796">
    <property type="entry name" value="CoA-transferase family III (CaiB/BaiF)"/>
    <property type="match status" value="1"/>
</dbReference>
<dbReference type="InterPro" id="IPR044855">
    <property type="entry name" value="CoA-Trfase_III_dom3_sf"/>
</dbReference>
<name>A0ABP8WWB9_9ACTN</name>
<evidence type="ECO:0000256" key="2">
    <source>
        <dbReference type="SAM" id="MobiDB-lite"/>
    </source>
</evidence>
<dbReference type="InterPro" id="IPR023606">
    <property type="entry name" value="CoA-Trfase_III_dom_1_sf"/>
</dbReference>
<reference evidence="4" key="1">
    <citation type="journal article" date="2019" name="Int. J. Syst. Evol. Microbiol.">
        <title>The Global Catalogue of Microorganisms (GCM) 10K type strain sequencing project: providing services to taxonomists for standard genome sequencing and annotation.</title>
        <authorList>
            <consortium name="The Broad Institute Genomics Platform"/>
            <consortium name="The Broad Institute Genome Sequencing Center for Infectious Disease"/>
            <person name="Wu L."/>
            <person name="Ma J."/>
        </authorList>
    </citation>
    <scope>NUCLEOTIDE SEQUENCE [LARGE SCALE GENOMIC DNA]</scope>
    <source>
        <strain evidence="4">JCM 18127</strain>
    </source>
</reference>
<evidence type="ECO:0000256" key="1">
    <source>
        <dbReference type="ARBA" id="ARBA00022679"/>
    </source>
</evidence>
<comment type="caution">
    <text evidence="3">The sequence shown here is derived from an EMBL/GenBank/DDBJ whole genome shotgun (WGS) entry which is preliminary data.</text>
</comment>
<sequence length="405" mass="42994">MTDHNLSSGPLDGVLVVDLSRALAGPHATMMLGDLGARVVKVEAPGAGDDTRGWGPPFVEGSDGGRQSTYFLSTNRNKESIALDLKDDAPGGDREVLLGLVDRADVLVENFRTGVLERLGLSIESLVARNPRLVVLSITGFGHDGPEGGRAGYDQIAQGEAGLMSLTGSGPEDPQRVGVPIADLLSGMYGAYGVLAALHERARTGRGRVVRTSLLAAVVGVHAFQGTRWTVAGEVGVAQGNHHPSIAPYGLFRCRDGAVQIALGSEGLWRRFCAGFGLDPDAEGLATNPERVAVRERVIEVVEAAFADWDAEPLLARLAEVGVPAGKVRTLDEVYAWEQTRSQGLLTEVDHPTLGAVTLPGPPLRFFDGEGVEVTRSRHEAPPLLDEHGPALREWLRDPGTESPQ</sequence>
<dbReference type="GO" id="GO:0016740">
    <property type="term" value="F:transferase activity"/>
    <property type="evidence" value="ECO:0007669"/>
    <property type="project" value="UniProtKB-KW"/>
</dbReference>
<proteinExistence type="predicted"/>
<keyword evidence="1 3" id="KW-0808">Transferase</keyword>
<dbReference type="Gene3D" id="3.30.1540.10">
    <property type="entry name" value="formyl-coa transferase, domain 3"/>
    <property type="match status" value="1"/>
</dbReference>
<feature type="region of interest" description="Disordered" evidence="2">
    <location>
        <begin position="380"/>
        <end position="405"/>
    </location>
</feature>
<dbReference type="InterPro" id="IPR050483">
    <property type="entry name" value="CoA-transferase_III_domain"/>
</dbReference>
<dbReference type="Pfam" id="PF02515">
    <property type="entry name" value="CoA_transf_3"/>
    <property type="match status" value="1"/>
</dbReference>
<dbReference type="InterPro" id="IPR003673">
    <property type="entry name" value="CoA-Trfase_fam_III"/>
</dbReference>
<evidence type="ECO:0000313" key="3">
    <source>
        <dbReference type="EMBL" id="GAA4696640.1"/>
    </source>
</evidence>
<dbReference type="RefSeq" id="WP_345270216.1">
    <property type="nucleotide sequence ID" value="NZ_BAABIM010000004.1"/>
</dbReference>
<accession>A0ABP8WWB9</accession>